<dbReference type="CDD" id="cd02966">
    <property type="entry name" value="TlpA_like_family"/>
    <property type="match status" value="1"/>
</dbReference>
<dbReference type="PANTHER" id="PTHR42852">
    <property type="entry name" value="THIOL:DISULFIDE INTERCHANGE PROTEIN DSBE"/>
    <property type="match status" value="1"/>
</dbReference>
<dbReference type="Gene3D" id="3.40.30.10">
    <property type="entry name" value="Glutaredoxin"/>
    <property type="match status" value="1"/>
</dbReference>
<dbReference type="SUPFAM" id="SSF52833">
    <property type="entry name" value="Thioredoxin-like"/>
    <property type="match status" value="1"/>
</dbReference>
<organism evidence="2 3">
    <name type="scientific">Muriicola soli</name>
    <dbReference type="NCBI Taxonomy" id="2507538"/>
    <lineage>
        <taxon>Bacteria</taxon>
        <taxon>Pseudomonadati</taxon>
        <taxon>Bacteroidota</taxon>
        <taxon>Flavobacteriia</taxon>
        <taxon>Flavobacteriales</taxon>
        <taxon>Flavobacteriaceae</taxon>
        <taxon>Muriicola</taxon>
    </lineage>
</organism>
<feature type="domain" description="Thioredoxin" evidence="1">
    <location>
        <begin position="240"/>
        <end position="398"/>
    </location>
</feature>
<dbReference type="PANTHER" id="PTHR42852:SF17">
    <property type="entry name" value="THIOREDOXIN-LIKE PROTEIN HI_1115"/>
    <property type="match status" value="1"/>
</dbReference>
<evidence type="ECO:0000313" key="2">
    <source>
        <dbReference type="EMBL" id="QBA64336.1"/>
    </source>
</evidence>
<dbReference type="InterPro" id="IPR050553">
    <property type="entry name" value="Thioredoxin_ResA/DsbE_sf"/>
</dbReference>
<dbReference type="EMBL" id="CP035544">
    <property type="protein sequence ID" value="QBA64336.1"/>
    <property type="molecule type" value="Genomic_DNA"/>
</dbReference>
<dbReference type="KEGG" id="mur:EQY75_07200"/>
<keyword evidence="3" id="KW-1185">Reference proteome</keyword>
<reference evidence="2 3" key="1">
    <citation type="submission" date="2019-01" db="EMBL/GenBank/DDBJ databases">
        <title>Muriicola soli sp. nov., isolated from soil.</title>
        <authorList>
            <person name="Kang H.J."/>
            <person name="Kim S.B."/>
        </authorList>
    </citation>
    <scope>NUCLEOTIDE SEQUENCE [LARGE SCALE GENOMIC DNA]</scope>
    <source>
        <strain evidence="2 3">MMS17-SY002</strain>
    </source>
</reference>
<protein>
    <submittedName>
        <fullName evidence="2">TlpA family protein disulfide reductase</fullName>
    </submittedName>
</protein>
<name>A0A411E9E1_9FLAO</name>
<evidence type="ECO:0000259" key="1">
    <source>
        <dbReference type="PROSITE" id="PS51352"/>
    </source>
</evidence>
<dbReference type="InterPro" id="IPR000866">
    <property type="entry name" value="AhpC/TSA"/>
</dbReference>
<evidence type="ECO:0000313" key="3">
    <source>
        <dbReference type="Proteomes" id="UP000290889"/>
    </source>
</evidence>
<sequence>MKKSFQLLLLILIACSCKEKEEAVLNEGIWRAEMEVQDGQLLPFNFLLKKGEFGYSMEVYNAEETVKIDDFTLKGDSITIQMPVFDGYFAGIYAENLIEGEFIKDDLERNVPFKAVYGDSLRFKGNKVSTQNIEGIWQAEFSENTDDAYIAKGIFQQEDGRVIGTIRTTTGDYRYLEGTMQGDSLKLSTFDGAHVFLFLAKVTDTTMNGVFYSGNHFKEPFEAIRNENYELPSEDSLTYLKKGYDKVTFSFPDTKGNYISPDDPQFRDKVVILQIMGTWCPNCLDETKFLVDYLGNNPTDDLKIIALAFEYAKTEERAIRGIERLRDRLEIPYPIVLAQYGTSNKEIANEKLPMLNHILSYPTTIFIDKQGKVRKIHTGFNGPATGEKYLTFKKEFHDFVQELQAE</sequence>
<accession>A0A411E9E1</accession>
<dbReference type="GO" id="GO:0016491">
    <property type="term" value="F:oxidoreductase activity"/>
    <property type="evidence" value="ECO:0007669"/>
    <property type="project" value="InterPro"/>
</dbReference>
<dbReference type="PROSITE" id="PS51352">
    <property type="entry name" value="THIOREDOXIN_2"/>
    <property type="match status" value="1"/>
</dbReference>
<dbReference type="OrthoDB" id="616241at2"/>
<dbReference type="Proteomes" id="UP000290889">
    <property type="component" value="Chromosome"/>
</dbReference>
<dbReference type="GO" id="GO:0016209">
    <property type="term" value="F:antioxidant activity"/>
    <property type="evidence" value="ECO:0007669"/>
    <property type="project" value="InterPro"/>
</dbReference>
<dbReference type="Pfam" id="PF00578">
    <property type="entry name" value="AhpC-TSA"/>
    <property type="match status" value="1"/>
</dbReference>
<gene>
    <name evidence="2" type="ORF">EQY75_07200</name>
</gene>
<dbReference type="InterPro" id="IPR013766">
    <property type="entry name" value="Thioredoxin_domain"/>
</dbReference>
<dbReference type="PROSITE" id="PS51257">
    <property type="entry name" value="PROKAR_LIPOPROTEIN"/>
    <property type="match status" value="1"/>
</dbReference>
<dbReference type="InterPro" id="IPR036249">
    <property type="entry name" value="Thioredoxin-like_sf"/>
</dbReference>
<dbReference type="RefSeq" id="WP_129604344.1">
    <property type="nucleotide sequence ID" value="NZ_CP035544.1"/>
</dbReference>
<proteinExistence type="predicted"/>
<dbReference type="AlphaFoldDB" id="A0A411E9E1"/>